<dbReference type="AlphaFoldDB" id="A0A381WE17"/>
<evidence type="ECO:0000256" key="1">
    <source>
        <dbReference type="ARBA" id="ARBA00004196"/>
    </source>
</evidence>
<feature type="domain" description="Solute-binding protein family 3/N-terminal" evidence="3">
    <location>
        <begin position="29"/>
        <end position="284"/>
    </location>
</feature>
<dbReference type="Pfam" id="PF00497">
    <property type="entry name" value="SBP_bac_3"/>
    <property type="match status" value="1"/>
</dbReference>
<dbReference type="EMBL" id="UINC01011454">
    <property type="protein sequence ID" value="SVA50551.1"/>
    <property type="molecule type" value="Genomic_DNA"/>
</dbReference>
<protein>
    <recommendedName>
        <fullName evidence="3">Solute-binding protein family 3/N-terminal domain-containing protein</fullName>
    </recommendedName>
</protein>
<dbReference type="PANTHER" id="PTHR35936:SF19">
    <property type="entry name" value="AMINO-ACID-BINDING PROTEIN YXEM-RELATED"/>
    <property type="match status" value="1"/>
</dbReference>
<evidence type="ECO:0000256" key="2">
    <source>
        <dbReference type="ARBA" id="ARBA00022729"/>
    </source>
</evidence>
<dbReference type="PROSITE" id="PS01039">
    <property type="entry name" value="SBP_BACTERIAL_3"/>
    <property type="match status" value="1"/>
</dbReference>
<gene>
    <name evidence="4" type="ORF">METZ01_LOCUS103405</name>
</gene>
<dbReference type="InterPro" id="IPR001638">
    <property type="entry name" value="Solute-binding_3/MltF_N"/>
</dbReference>
<evidence type="ECO:0000313" key="4">
    <source>
        <dbReference type="EMBL" id="SVA50551.1"/>
    </source>
</evidence>
<evidence type="ECO:0000259" key="3">
    <source>
        <dbReference type="SMART" id="SM00062"/>
    </source>
</evidence>
<organism evidence="4">
    <name type="scientific">marine metagenome</name>
    <dbReference type="NCBI Taxonomy" id="408172"/>
    <lineage>
        <taxon>unclassified sequences</taxon>
        <taxon>metagenomes</taxon>
        <taxon>ecological metagenomes</taxon>
    </lineage>
</organism>
<dbReference type="PANTHER" id="PTHR35936">
    <property type="entry name" value="MEMBRANE-BOUND LYTIC MUREIN TRANSGLYCOSYLASE F"/>
    <property type="match status" value="1"/>
</dbReference>
<sequence length="287" mass="30424">MEVIMNIFKKTILTVLVSLLLIGNVYADKVKIGTEGAYPPWNSKDASGNLIGFEVELANWLCIYAGHDCTIVEQDWDGMIPALLMRKFDAIMAGMSITAERQKTITFSQGYADEVAQLAVMKGSSLEGMDTPSGINLSLGGSDVKSALKTLTGVLAGKTVCVQTATIHQNFLDSGDVGSVKVRTYKTQDEVNLDLAAGRCDAALAAAVSFTDYAEKSGEAVVLVGPTFSGGAFGNGVGVGIRQASDSTIGQRDAQLLKDFNAAIDTARKQGKISELAIKWFGFDASM</sequence>
<keyword evidence="2" id="KW-0732">Signal</keyword>
<proteinExistence type="predicted"/>
<reference evidence="4" key="1">
    <citation type="submission" date="2018-05" db="EMBL/GenBank/DDBJ databases">
        <authorList>
            <person name="Lanie J.A."/>
            <person name="Ng W.-L."/>
            <person name="Kazmierczak K.M."/>
            <person name="Andrzejewski T.M."/>
            <person name="Davidsen T.M."/>
            <person name="Wayne K.J."/>
            <person name="Tettelin H."/>
            <person name="Glass J.I."/>
            <person name="Rusch D."/>
            <person name="Podicherti R."/>
            <person name="Tsui H.-C.T."/>
            <person name="Winkler M.E."/>
        </authorList>
    </citation>
    <scope>NUCLEOTIDE SEQUENCE</scope>
</reference>
<dbReference type="Gene3D" id="3.40.190.10">
    <property type="entry name" value="Periplasmic binding protein-like II"/>
    <property type="match status" value="2"/>
</dbReference>
<name>A0A381WE17_9ZZZZ</name>
<dbReference type="SUPFAM" id="SSF53850">
    <property type="entry name" value="Periplasmic binding protein-like II"/>
    <property type="match status" value="1"/>
</dbReference>
<dbReference type="InterPro" id="IPR018313">
    <property type="entry name" value="SBP_3_CS"/>
</dbReference>
<comment type="subcellular location">
    <subcellularLocation>
        <location evidence="1">Cell envelope</location>
    </subcellularLocation>
</comment>
<dbReference type="SMART" id="SM00062">
    <property type="entry name" value="PBPb"/>
    <property type="match status" value="1"/>
</dbReference>
<accession>A0A381WE17</accession>
<dbReference type="GO" id="GO:0030313">
    <property type="term" value="C:cell envelope"/>
    <property type="evidence" value="ECO:0007669"/>
    <property type="project" value="UniProtKB-SubCell"/>
</dbReference>